<dbReference type="RefSeq" id="WP_073244421.1">
    <property type="nucleotide sequence ID" value="NZ_FQZX01000002.1"/>
</dbReference>
<dbReference type="EMBL" id="FQZX01000002">
    <property type="protein sequence ID" value="SHK21192.1"/>
    <property type="molecule type" value="Genomic_DNA"/>
</dbReference>
<dbReference type="Proteomes" id="UP000184314">
    <property type="component" value="Unassembled WGS sequence"/>
</dbReference>
<accession>A0A1M6QLR1</accession>
<gene>
    <name evidence="1" type="ORF">SAMN04488007_2384</name>
</gene>
<dbReference type="OrthoDB" id="1524207at2"/>
<dbReference type="AlphaFoldDB" id="A0A1M6QLR1"/>
<dbReference type="STRING" id="228958.SAMN04488007_2384"/>
<evidence type="ECO:0000313" key="1">
    <source>
        <dbReference type="EMBL" id="SHK21192.1"/>
    </source>
</evidence>
<evidence type="ECO:0008006" key="3">
    <source>
        <dbReference type="Google" id="ProtNLM"/>
    </source>
</evidence>
<organism evidence="1 2">
    <name type="scientific">Maribacter aquivivus</name>
    <dbReference type="NCBI Taxonomy" id="228958"/>
    <lineage>
        <taxon>Bacteria</taxon>
        <taxon>Pseudomonadati</taxon>
        <taxon>Bacteroidota</taxon>
        <taxon>Flavobacteriia</taxon>
        <taxon>Flavobacteriales</taxon>
        <taxon>Flavobacteriaceae</taxon>
        <taxon>Maribacter</taxon>
    </lineage>
</organism>
<protein>
    <recommendedName>
        <fullName evidence="3">Secreted protein</fullName>
    </recommendedName>
</protein>
<evidence type="ECO:0000313" key="2">
    <source>
        <dbReference type="Proteomes" id="UP000184314"/>
    </source>
</evidence>
<reference evidence="2" key="1">
    <citation type="submission" date="2016-11" db="EMBL/GenBank/DDBJ databases">
        <authorList>
            <person name="Varghese N."/>
            <person name="Submissions S."/>
        </authorList>
    </citation>
    <scope>NUCLEOTIDE SEQUENCE [LARGE SCALE GENOMIC DNA]</scope>
    <source>
        <strain evidence="2">DSM 16478</strain>
    </source>
</reference>
<keyword evidence="2" id="KW-1185">Reference proteome</keyword>
<proteinExistence type="predicted"/>
<sequence length="190" mass="21547">MTLKQQLYIITFLFTLPLIAQESSPSEVFWNTLKSHCGKAYEGSLALPEEDESFGGKKLVMHVRACSDNEIKIPFYVGDDKSRTWVINNDNGILTLKHDHRHEDGTEDDVNFYGGTASNAGKEDIQFFPADVATQKMIPGAATNVWWITIDDTTFTYNLRRLGTDRVFKVVMDITKPITEPEAPWGWIDK</sequence>
<name>A0A1M6QLR1_9FLAO</name>